<dbReference type="PROSITE" id="PS50082">
    <property type="entry name" value="WD_REPEATS_2"/>
    <property type="match status" value="4"/>
</dbReference>
<evidence type="ECO:0000256" key="4">
    <source>
        <dbReference type="SAM" id="MobiDB-lite"/>
    </source>
</evidence>
<dbReference type="InterPro" id="IPR001680">
    <property type="entry name" value="WD40_rpt"/>
</dbReference>
<keyword evidence="6" id="KW-1185">Reference proteome</keyword>
<accession>A0A1M2VQF6</accession>
<feature type="repeat" description="WD" evidence="3">
    <location>
        <begin position="533"/>
        <end position="567"/>
    </location>
</feature>
<dbReference type="SUPFAM" id="SSF50978">
    <property type="entry name" value="WD40 repeat-like"/>
    <property type="match status" value="1"/>
</dbReference>
<feature type="repeat" description="WD" evidence="3">
    <location>
        <begin position="568"/>
        <end position="609"/>
    </location>
</feature>
<dbReference type="Pfam" id="PF00400">
    <property type="entry name" value="WD40"/>
    <property type="match status" value="5"/>
</dbReference>
<dbReference type="STRING" id="154538.A0A1M2VQF6"/>
<dbReference type="CDD" id="cd00200">
    <property type="entry name" value="WD40"/>
    <property type="match status" value="1"/>
</dbReference>
<dbReference type="PRINTS" id="PR00320">
    <property type="entry name" value="GPROTEINBRPT"/>
</dbReference>
<feature type="repeat" description="WD" evidence="3">
    <location>
        <begin position="610"/>
        <end position="651"/>
    </location>
</feature>
<comment type="caution">
    <text evidence="5">The sequence shown here is derived from an EMBL/GenBank/DDBJ whole genome shotgun (WGS) entry which is preliminary data.</text>
</comment>
<dbReference type="SMART" id="SM00320">
    <property type="entry name" value="WD40"/>
    <property type="match status" value="5"/>
</dbReference>
<evidence type="ECO:0000313" key="6">
    <source>
        <dbReference type="Proteomes" id="UP000184267"/>
    </source>
</evidence>
<protein>
    <submittedName>
        <fullName evidence="5">Uncharacterized protein</fullName>
    </submittedName>
</protein>
<dbReference type="OrthoDB" id="2757090at2759"/>
<evidence type="ECO:0000256" key="3">
    <source>
        <dbReference type="PROSITE-ProRule" id="PRU00221"/>
    </source>
</evidence>
<name>A0A1M2VQF6_TRAPU</name>
<dbReference type="InterPro" id="IPR020472">
    <property type="entry name" value="WD40_PAC1"/>
</dbReference>
<evidence type="ECO:0000313" key="5">
    <source>
        <dbReference type="EMBL" id="OJT09732.1"/>
    </source>
</evidence>
<gene>
    <name evidence="5" type="ORF">TRAPUB_13763</name>
</gene>
<dbReference type="EMBL" id="MNAD01000881">
    <property type="protein sequence ID" value="OJT09732.1"/>
    <property type="molecule type" value="Genomic_DNA"/>
</dbReference>
<evidence type="ECO:0000256" key="1">
    <source>
        <dbReference type="ARBA" id="ARBA00022574"/>
    </source>
</evidence>
<evidence type="ECO:0000256" key="2">
    <source>
        <dbReference type="ARBA" id="ARBA00022737"/>
    </source>
</evidence>
<dbReference type="PANTHER" id="PTHR19848">
    <property type="entry name" value="WD40 REPEAT PROTEIN"/>
    <property type="match status" value="1"/>
</dbReference>
<dbReference type="InterPro" id="IPR015943">
    <property type="entry name" value="WD40/YVTN_repeat-like_dom_sf"/>
</dbReference>
<feature type="region of interest" description="Disordered" evidence="4">
    <location>
        <begin position="405"/>
        <end position="436"/>
    </location>
</feature>
<keyword evidence="1 3" id="KW-0853">WD repeat</keyword>
<proteinExistence type="predicted"/>
<dbReference type="AlphaFoldDB" id="A0A1M2VQF6"/>
<keyword evidence="2" id="KW-0677">Repeat</keyword>
<dbReference type="Proteomes" id="UP000184267">
    <property type="component" value="Unassembled WGS sequence"/>
</dbReference>
<feature type="repeat" description="WD" evidence="3">
    <location>
        <begin position="652"/>
        <end position="693"/>
    </location>
</feature>
<dbReference type="PANTHER" id="PTHR19848:SF8">
    <property type="entry name" value="F-BOX AND WD REPEAT DOMAIN CONTAINING 7"/>
    <property type="match status" value="1"/>
</dbReference>
<feature type="compositionally biased region" description="Basic and acidic residues" evidence="4">
    <location>
        <begin position="468"/>
        <end position="478"/>
    </location>
</feature>
<dbReference type="Gene3D" id="2.130.10.10">
    <property type="entry name" value="YVTN repeat-like/Quinoprotein amine dehydrogenase"/>
    <property type="match status" value="2"/>
</dbReference>
<organism evidence="5 6">
    <name type="scientific">Trametes pubescens</name>
    <name type="common">White-rot fungus</name>
    <dbReference type="NCBI Taxonomy" id="154538"/>
    <lineage>
        <taxon>Eukaryota</taxon>
        <taxon>Fungi</taxon>
        <taxon>Dikarya</taxon>
        <taxon>Basidiomycota</taxon>
        <taxon>Agaricomycotina</taxon>
        <taxon>Agaricomycetes</taxon>
        <taxon>Polyporales</taxon>
        <taxon>Polyporaceae</taxon>
        <taxon>Trametes</taxon>
    </lineage>
</organism>
<sequence length="753" mass="83752">MPPTLPIHHVYTEQLLPLGHGFPLWDAEPEDKKFEVEIGTVGRIDSGKFWLLFNAMKPVDDPYQKHGVPATYEPLSLPQHAPQGPWEKIKFPLVVSQTVCNRDIAAALQAGSPDGSVSLGGSLKFDCRENTGAFLLLERPAIALVLPAKDRIVRYMRDNFDHWLEFANAENGLSLRPEEIYFVHGTVKTSKWAAGAFHGNCRNREGSLKAQLMEVGNFDLSISVSTEDYTRMEYNYGPTRRDFSGTSSVAVPSSNTDVDAVGTRKCDQCIFFNYFKAKKRLLMGPKYMAAAAGPHQLPPGGRDDFATSDAPLTHEDRWLEEDFEEMPDMKPVSVRTTLMMWMLASRVDVLAKPCDPVDFLLDYILEHSEAEIAIACDTDLYALFKHTGFPSDVAATLKSMRPSIHVDGSGGAGDQTPKPDEIHFSTAERQPPQLPSWRVPLWDSPEPDLWDDQKTHSYHIPGPKRLRGKQEKWRKPREQSWDDTYVGSTTATAVSSDGKWIAHGYSDGAIVLQEVSRRASVCTWDSHPDCEGVSALAFSRDSARLASATDDGVITIWAVEEDKHLATLRGHTEATTLLAWSHDGTRIASASNDFTVRVWDAEAYQPLFLLAGHDEPIMVLNFSPNGRRLVSAGEDCFCLIWSVTSGELLQELYGHEDTVRAAAFDAYSTRLATSSDDKSVRIWSVETGVELLALEAHRSPVWTVAFSRDGRRVLTMSSTTAKIHDAFTGERKFTFKGADAAGRACQVLERRLE</sequence>
<dbReference type="InterPro" id="IPR036322">
    <property type="entry name" value="WD40_repeat_dom_sf"/>
</dbReference>
<dbReference type="PROSITE" id="PS50294">
    <property type="entry name" value="WD_REPEATS_REGION"/>
    <property type="match status" value="3"/>
</dbReference>
<feature type="region of interest" description="Disordered" evidence="4">
    <location>
        <begin position="455"/>
        <end position="478"/>
    </location>
</feature>
<reference evidence="5 6" key="1">
    <citation type="submission" date="2016-10" db="EMBL/GenBank/DDBJ databases">
        <title>Genome sequence of the basidiomycete white-rot fungus Trametes pubescens.</title>
        <authorList>
            <person name="Makela M.R."/>
            <person name="Granchi Z."/>
            <person name="Peng M."/>
            <person name="De Vries R.P."/>
            <person name="Grigoriev I."/>
            <person name="Riley R."/>
            <person name="Hilden K."/>
        </authorList>
    </citation>
    <scope>NUCLEOTIDE SEQUENCE [LARGE SCALE GENOMIC DNA]</scope>
    <source>
        <strain evidence="5 6">FBCC735</strain>
    </source>
</reference>
<dbReference type="OMA" id="FNIHESQ"/>